<dbReference type="GO" id="GO:0004843">
    <property type="term" value="F:cysteine-type deubiquitinase activity"/>
    <property type="evidence" value="ECO:0007669"/>
    <property type="project" value="UniProtKB-EC"/>
</dbReference>
<evidence type="ECO:0000259" key="7">
    <source>
        <dbReference type="PROSITE" id="PS50089"/>
    </source>
</evidence>
<comment type="catalytic activity">
    <reaction evidence="1">
        <text>Thiol-dependent hydrolysis of ester, thioester, amide, peptide and isopeptide bonds formed by the C-terminal Gly of ubiquitin (a 76-residue protein attached to proteins as an intracellular targeting signal).</text>
        <dbReference type="EC" id="3.4.19.12"/>
    </reaction>
</comment>
<dbReference type="InterPro" id="IPR001841">
    <property type="entry name" value="Znf_RING"/>
</dbReference>
<dbReference type="EMBL" id="JASAOG010000132">
    <property type="protein sequence ID" value="KAK0048867.1"/>
    <property type="molecule type" value="Genomic_DNA"/>
</dbReference>
<evidence type="ECO:0000259" key="8">
    <source>
        <dbReference type="PROSITE" id="PS50235"/>
    </source>
</evidence>
<feature type="domain" description="USP" evidence="8">
    <location>
        <begin position="132"/>
        <end position="1616"/>
    </location>
</feature>
<protein>
    <recommendedName>
        <fullName evidence="2">ubiquitinyl hydrolase 1</fullName>
        <ecNumber evidence="2">3.4.19.12</ecNumber>
    </recommendedName>
</protein>
<comment type="caution">
    <text evidence="9">The sequence shown here is derived from an EMBL/GenBank/DDBJ whole genome shotgun (WGS) entry which is preliminary data.</text>
</comment>
<accession>A0AAD8B6D7</accession>
<feature type="compositionally biased region" description="Low complexity" evidence="6">
    <location>
        <begin position="65"/>
        <end position="80"/>
    </location>
</feature>
<reference evidence="9" key="2">
    <citation type="submission" date="2023-04" db="EMBL/GenBank/DDBJ databases">
        <authorList>
            <person name="Bu L."/>
            <person name="Lu L."/>
            <person name="Laidemitt M.R."/>
            <person name="Zhang S.M."/>
            <person name="Mutuku M."/>
            <person name="Mkoji G."/>
            <person name="Steinauer M."/>
            <person name="Loker E.S."/>
        </authorList>
    </citation>
    <scope>NUCLEOTIDE SEQUENCE</scope>
    <source>
        <strain evidence="9">KasaAsao</strain>
        <tissue evidence="9">Whole Snail</tissue>
    </source>
</reference>
<evidence type="ECO:0000256" key="2">
    <source>
        <dbReference type="ARBA" id="ARBA00012759"/>
    </source>
</evidence>
<name>A0AAD8B6D7_BIOPF</name>
<keyword evidence="3 5" id="KW-0479">Metal-binding</keyword>
<dbReference type="Gene3D" id="3.30.40.10">
    <property type="entry name" value="Zinc/RING finger domain, C3HC4 (zinc finger)"/>
    <property type="match status" value="1"/>
</dbReference>
<evidence type="ECO:0000256" key="5">
    <source>
        <dbReference type="PROSITE-ProRule" id="PRU00175"/>
    </source>
</evidence>
<dbReference type="PROSITE" id="PS00973">
    <property type="entry name" value="USP_2"/>
    <property type="match status" value="1"/>
</dbReference>
<evidence type="ECO:0000313" key="9">
    <source>
        <dbReference type="EMBL" id="KAK0048867.1"/>
    </source>
</evidence>
<dbReference type="PANTHER" id="PTHR21646">
    <property type="entry name" value="UBIQUITIN CARBOXYL-TERMINAL HYDROLASE"/>
    <property type="match status" value="1"/>
</dbReference>
<organism evidence="9 10">
    <name type="scientific">Biomphalaria pfeifferi</name>
    <name type="common">Bloodfluke planorb</name>
    <name type="synonym">Freshwater snail</name>
    <dbReference type="NCBI Taxonomy" id="112525"/>
    <lineage>
        <taxon>Eukaryota</taxon>
        <taxon>Metazoa</taxon>
        <taxon>Spiralia</taxon>
        <taxon>Lophotrochozoa</taxon>
        <taxon>Mollusca</taxon>
        <taxon>Gastropoda</taxon>
        <taxon>Heterobranchia</taxon>
        <taxon>Euthyneura</taxon>
        <taxon>Panpulmonata</taxon>
        <taxon>Hygrophila</taxon>
        <taxon>Lymnaeoidea</taxon>
        <taxon>Planorbidae</taxon>
        <taxon>Biomphalaria</taxon>
    </lineage>
</organism>
<keyword evidence="10" id="KW-1185">Reference proteome</keyword>
<proteinExistence type="predicted"/>
<dbReference type="SUPFAM" id="SSF54001">
    <property type="entry name" value="Cysteine proteinases"/>
    <property type="match status" value="2"/>
</dbReference>
<dbReference type="GO" id="GO:0016579">
    <property type="term" value="P:protein deubiquitination"/>
    <property type="evidence" value="ECO:0007669"/>
    <property type="project" value="InterPro"/>
</dbReference>
<feature type="region of interest" description="Disordered" evidence="6">
    <location>
        <begin position="1157"/>
        <end position="1181"/>
    </location>
</feature>
<sequence length="1744" mass="190956">DAMYIRCPAFCSRWFAIHSELGYNTATICVHKLFLAMEVSSSTMISTPQNEVDTYPLYPISTSVASSSSGAASQDVSASSGERGLNNSSADVSEGSVETVRYGPTLPPTFYSSETVNYSKDVLDSKAVHGSCGLYNLGNTCFMNAGIQSLVSCAPLVKYFCDNYILTDSNRHTLTTQFYILLCKMWSGKFSVVHPRKFKEYLGFYHSQFEDYRQHDCQEFLALLLDTLHEQLNNATAHKGSFSSSPLPLAQSLLTSASLLQPASFPVAGGSSAITTTNIGTDYPFLLARPGDDAIVTHGEMSNVIDLNNKDSKSSVIELCAEESTETGSASKFSEFAQPSLIGEIGQSPSYPSEGSPRSEASVSDSAVTSPSSHGDVASQKSPDRDDEELISSSFPSLKRYTSRPNLDDVSSSDSSLLLKPSLKRVSSGSSVTTCGALFHSEDSNHSTISAHSTDSEQSSAFKRLKIDASELNRNSNNNIKDCVTSSSDCKKANKNRKNMLSDSGVLRDPEEAIVSGNIVLSCPQKDLNVIDNMVTSCQEALCLNAKFSSSDNPSAQSQLSPGLLDDYYSKETKTLNTNVLVSEFLQEITSDSEKFAKVDNRHHRPPSKEINILQEAFGEEDKTDKVLLCQRLSGIKDTNLHVHSASAIVKPVGKNMDTNVLNNSLDLDVLDAEPMSKLSPHTNEVCPLEVLLPHKLNEEEKNVQMQAYSKFNTIPVHSNIRTDLTDSAPGAENMEIDEVEVECSDEEEIESSSHLSTVECSSVPNCLRHCPSSEVMMANMAWNDYLAKNDSIVVNTFQGQFRSTVVCSECSHVSVTYEPFMYLSLPIPHAMDQQICVVYVSQNRPPVRYLLNLLKTDKIGTVKKKLSELMNLENTDFIMAEVLDSHISRILDENILLKYVNTYNRKIYAFEMISADPGLVTANENVLCNSSLNNDVEQPSSSRLELPYLSESQVSNQSFDSINVNSPSSRDSPDYMFSDSETCDPIAQENSEFPSVYLADDDHNEGNCQSTTDKVTGTSPWVYGGFSNSQRLSWTLEGDDKGMDSFDAGVGSTSVEAANTSTAYWVDEASLEVNRSLFTEDVTNEAVCIKEMSASQTTAVLGECSDAVCPTNLVKSNSLVEGQQSAKFSTCRPNQNSSIHSPVGTSFVTTQGLLSSKEASHGNSSKNTSRSCPSPETFSHVPEHEATLLSVAAKLEDHPGSYFLNQSQNDADYGYFQDSGSMNAASTSCSQGEGHHSDINNWTSHFPGQNSSLEEPEQMRPLTDRWRPCAICLEDLLDTDLLTHVSCDGVFCQPCLEMSVKHAADVSAFCCPICLHPANSFEDFIPLATATATKPKIRTLPMSIAYRHNVRDNSGSDCLQLFGHPSILQMPSVISGDSLYSLVDRMVSPLLSTYSIKLTDGQGLTCSRCTYSRHCSGCEVTRDGEVVLQPSDCLTVHICDTLSPDQVCEWQYVHEDSSMAGLRSLEPTTIMDCFGAFTQSEILDEHNPWYCPQCERNQCAKKTMTVWRYPDNLIIHLKRFVYQDLSSTKVDTKVLFPHEGMDVRGFLSGPSSGGLVYDLYSIVCHFGGASAGHYTCYSKHPLTSQWYYYNDDSVCQQTPSESEYSSGYVLFYQRRGTDVVFTPPENIPLLEEDAAENMAPGTSHSSQNNGCSNNSMALVLFQPPSSSEPKGGKQVYDDYDGERQFGPGEDQSLTVHFGSSFPTEGQSEADGSDAVAVVKIDKDVSNSGITLVAEPDSTLDFYS</sequence>
<dbReference type="Proteomes" id="UP001233172">
    <property type="component" value="Unassembled WGS sequence"/>
</dbReference>
<evidence type="ECO:0000256" key="4">
    <source>
        <dbReference type="ARBA" id="ARBA00022833"/>
    </source>
</evidence>
<dbReference type="Pfam" id="PF00443">
    <property type="entry name" value="UCH"/>
    <property type="match status" value="2"/>
</dbReference>
<dbReference type="InterPro" id="IPR018200">
    <property type="entry name" value="USP_CS"/>
</dbReference>
<dbReference type="GO" id="GO:0008270">
    <property type="term" value="F:zinc ion binding"/>
    <property type="evidence" value="ECO:0007669"/>
    <property type="project" value="UniProtKB-KW"/>
</dbReference>
<feature type="region of interest" description="Disordered" evidence="6">
    <location>
        <begin position="344"/>
        <end position="415"/>
    </location>
</feature>
<evidence type="ECO:0000256" key="3">
    <source>
        <dbReference type="ARBA" id="ARBA00022771"/>
    </source>
</evidence>
<dbReference type="InterPro" id="IPR038765">
    <property type="entry name" value="Papain-like_cys_pep_sf"/>
</dbReference>
<dbReference type="PROSITE" id="PS50089">
    <property type="entry name" value="ZF_RING_2"/>
    <property type="match status" value="1"/>
</dbReference>
<evidence type="ECO:0000313" key="10">
    <source>
        <dbReference type="Proteomes" id="UP001233172"/>
    </source>
</evidence>
<dbReference type="InterPro" id="IPR050185">
    <property type="entry name" value="Ub_carboxyl-term_hydrolase"/>
</dbReference>
<dbReference type="EC" id="3.4.19.12" evidence="2"/>
<keyword evidence="3 5" id="KW-0863">Zinc-finger</keyword>
<feature type="compositionally biased region" description="Polar residues" evidence="6">
    <location>
        <begin position="1162"/>
        <end position="1178"/>
    </location>
</feature>
<feature type="domain" description="RING-type" evidence="7">
    <location>
        <begin position="1270"/>
        <end position="1315"/>
    </location>
</feature>
<dbReference type="PROSITE" id="PS50235">
    <property type="entry name" value="USP_3"/>
    <property type="match status" value="1"/>
</dbReference>
<evidence type="ECO:0000256" key="1">
    <source>
        <dbReference type="ARBA" id="ARBA00000707"/>
    </source>
</evidence>
<dbReference type="Gene3D" id="3.90.70.10">
    <property type="entry name" value="Cysteine proteinases"/>
    <property type="match status" value="3"/>
</dbReference>
<reference evidence="9" key="1">
    <citation type="journal article" date="2023" name="PLoS Negl. Trop. Dis.">
        <title>A genome sequence for Biomphalaria pfeifferi, the major vector snail for the human-infecting parasite Schistosoma mansoni.</title>
        <authorList>
            <person name="Bu L."/>
            <person name="Lu L."/>
            <person name="Laidemitt M.R."/>
            <person name="Zhang S.M."/>
            <person name="Mutuku M."/>
            <person name="Mkoji G."/>
            <person name="Steinauer M."/>
            <person name="Loker E.S."/>
        </authorList>
    </citation>
    <scope>NUCLEOTIDE SEQUENCE</scope>
    <source>
        <strain evidence="9">KasaAsao</strain>
    </source>
</reference>
<feature type="compositionally biased region" description="Low complexity" evidence="6">
    <location>
        <begin position="361"/>
        <end position="373"/>
    </location>
</feature>
<dbReference type="InterPro" id="IPR013083">
    <property type="entry name" value="Znf_RING/FYVE/PHD"/>
</dbReference>
<dbReference type="PANTHER" id="PTHR21646:SF35">
    <property type="match status" value="1"/>
</dbReference>
<gene>
    <name evidence="9" type="ORF">Bpfe_021633</name>
</gene>
<evidence type="ECO:0000256" key="6">
    <source>
        <dbReference type="SAM" id="MobiDB-lite"/>
    </source>
</evidence>
<feature type="non-terminal residue" evidence="9">
    <location>
        <position position="1744"/>
    </location>
</feature>
<feature type="region of interest" description="Disordered" evidence="6">
    <location>
        <begin position="1663"/>
        <end position="1693"/>
    </location>
</feature>
<dbReference type="SUPFAM" id="SSF57850">
    <property type="entry name" value="RING/U-box"/>
    <property type="match status" value="1"/>
</dbReference>
<keyword evidence="4" id="KW-0862">Zinc</keyword>
<dbReference type="CDD" id="cd02674">
    <property type="entry name" value="Peptidase_C19R"/>
    <property type="match status" value="1"/>
</dbReference>
<dbReference type="InterPro" id="IPR001394">
    <property type="entry name" value="Peptidase_C19_UCH"/>
</dbReference>
<dbReference type="PROSITE" id="PS00972">
    <property type="entry name" value="USP_1"/>
    <property type="match status" value="1"/>
</dbReference>
<feature type="region of interest" description="Disordered" evidence="6">
    <location>
        <begin position="65"/>
        <end position="96"/>
    </location>
</feature>
<dbReference type="InterPro" id="IPR028889">
    <property type="entry name" value="USP"/>
</dbReference>